<feature type="domain" description="C2H2-type" evidence="9">
    <location>
        <begin position="62"/>
        <end position="89"/>
    </location>
</feature>
<evidence type="ECO:0000256" key="5">
    <source>
        <dbReference type="ARBA" id="ARBA00022833"/>
    </source>
</evidence>
<keyword evidence="4 7" id="KW-0863">Zinc-finger</keyword>
<dbReference type="Proteomes" id="UP000183832">
    <property type="component" value="Unassembled WGS sequence"/>
</dbReference>
<dbReference type="PANTHER" id="PTHR24376">
    <property type="entry name" value="ZINC FINGER PROTEIN"/>
    <property type="match status" value="1"/>
</dbReference>
<accession>A0A1J1HSW1</accession>
<dbReference type="AlphaFoldDB" id="A0A1J1HSW1"/>
<protein>
    <submittedName>
        <fullName evidence="10">CLUMA_CG004771, isoform A</fullName>
    </submittedName>
</protein>
<dbReference type="PROSITE" id="PS00028">
    <property type="entry name" value="ZINC_FINGER_C2H2_1"/>
    <property type="match status" value="8"/>
</dbReference>
<dbReference type="OrthoDB" id="3565419at2759"/>
<dbReference type="Gene3D" id="3.30.160.60">
    <property type="entry name" value="Classic Zinc Finger"/>
    <property type="match status" value="6"/>
</dbReference>
<dbReference type="GO" id="GO:0005634">
    <property type="term" value="C:nucleus"/>
    <property type="evidence" value="ECO:0007669"/>
    <property type="project" value="UniProtKB-SubCell"/>
</dbReference>
<dbReference type="PROSITE" id="PS50157">
    <property type="entry name" value="ZINC_FINGER_C2H2_2"/>
    <property type="match status" value="7"/>
</dbReference>
<feature type="domain" description="C2H2-type" evidence="9">
    <location>
        <begin position="175"/>
        <end position="202"/>
    </location>
</feature>
<comment type="subcellular location">
    <subcellularLocation>
        <location evidence="1">Nucleus</location>
    </subcellularLocation>
</comment>
<feature type="domain" description="C2H2-type" evidence="9">
    <location>
        <begin position="34"/>
        <end position="61"/>
    </location>
</feature>
<feature type="domain" description="C2H2-type" evidence="9">
    <location>
        <begin position="234"/>
        <end position="262"/>
    </location>
</feature>
<dbReference type="Pfam" id="PF00096">
    <property type="entry name" value="zf-C2H2"/>
    <property type="match status" value="3"/>
</dbReference>
<evidence type="ECO:0000256" key="3">
    <source>
        <dbReference type="ARBA" id="ARBA00022737"/>
    </source>
</evidence>
<dbReference type="Pfam" id="PF13912">
    <property type="entry name" value="zf-C2H2_6"/>
    <property type="match status" value="1"/>
</dbReference>
<evidence type="ECO:0000259" key="9">
    <source>
        <dbReference type="PROSITE" id="PS50157"/>
    </source>
</evidence>
<dbReference type="EMBL" id="CVRI01000020">
    <property type="protein sequence ID" value="CRK91083.1"/>
    <property type="molecule type" value="Genomic_DNA"/>
</dbReference>
<evidence type="ECO:0000256" key="7">
    <source>
        <dbReference type="PROSITE-ProRule" id="PRU00042"/>
    </source>
</evidence>
<dbReference type="GO" id="GO:0000978">
    <property type="term" value="F:RNA polymerase II cis-regulatory region sequence-specific DNA binding"/>
    <property type="evidence" value="ECO:0007669"/>
    <property type="project" value="TreeGrafter"/>
</dbReference>
<gene>
    <name evidence="10" type="ORF">CLUMA_CG004771</name>
</gene>
<dbReference type="GO" id="GO:0001228">
    <property type="term" value="F:DNA-binding transcription activator activity, RNA polymerase II-specific"/>
    <property type="evidence" value="ECO:0007669"/>
    <property type="project" value="TreeGrafter"/>
</dbReference>
<proteinExistence type="predicted"/>
<evidence type="ECO:0000256" key="8">
    <source>
        <dbReference type="SAM" id="MobiDB-lite"/>
    </source>
</evidence>
<name>A0A1J1HSW1_9DIPT</name>
<dbReference type="PANTHER" id="PTHR24376:SF216">
    <property type="entry name" value="ZINC FINGER PROTEIN 420-LIKE"/>
    <property type="match status" value="1"/>
</dbReference>
<feature type="domain" description="C2H2-type" evidence="9">
    <location>
        <begin position="206"/>
        <end position="234"/>
    </location>
</feature>
<reference evidence="10 11" key="1">
    <citation type="submission" date="2015-04" db="EMBL/GenBank/DDBJ databases">
        <authorList>
            <person name="Syromyatnikov M.Y."/>
            <person name="Popov V.N."/>
        </authorList>
    </citation>
    <scope>NUCLEOTIDE SEQUENCE [LARGE SCALE GENOMIC DNA]</scope>
</reference>
<evidence type="ECO:0000313" key="10">
    <source>
        <dbReference type="EMBL" id="CRK91083.1"/>
    </source>
</evidence>
<dbReference type="STRING" id="568069.A0A1J1HSW1"/>
<keyword evidence="5" id="KW-0862">Zinc</keyword>
<dbReference type="SUPFAM" id="SSF57667">
    <property type="entry name" value="beta-beta-alpha zinc fingers"/>
    <property type="match status" value="3"/>
</dbReference>
<dbReference type="InterPro" id="IPR013087">
    <property type="entry name" value="Znf_C2H2_type"/>
</dbReference>
<dbReference type="SMART" id="SM00355">
    <property type="entry name" value="ZnF_C2H2"/>
    <property type="match status" value="11"/>
</dbReference>
<keyword evidence="3" id="KW-0677">Repeat</keyword>
<sequence>MKISQKFCYFCNKSYLKSNLQRHIDSVHYKKILKTCNICNKSFKSDTHYQYHMAQHEDRREFQCSLCVKTFNTNQDLWQHSRNHNKKEASTTKISPETFPNNQLHKSHQNKHEQKKVNNVCPFCDKTFRYLNDHIKTVHYEHKYFCGFEGCNKSFAKLGGLNRHLKIHCDDFKDFHCPVCSKRFAEKSQLERHFHVHFKAEKKTDFRCDKCLNYYNRQSDLKRHIKSIHSEKKYQCDQCDRRFRSKFEVLQHFKVIHLGQKAKRSKRPPKVPFNDILNHVYDEIIVEALDDTFDITESLDNTEHIEFDYLISEEQQLMNEAIFLQVFQPPIKWECQRCNRFYETPEKLKLHNIRNHNWKCKKCPNTKDTINIFYRKEDFQLHWIEIHNDETFPDKLECTICGDMFATKAALCNHNRNEHKLESIKKV</sequence>
<evidence type="ECO:0000256" key="1">
    <source>
        <dbReference type="ARBA" id="ARBA00004123"/>
    </source>
</evidence>
<evidence type="ECO:0000313" key="11">
    <source>
        <dbReference type="Proteomes" id="UP000183832"/>
    </source>
</evidence>
<feature type="compositionally biased region" description="Polar residues" evidence="8">
    <location>
        <begin position="91"/>
        <end position="104"/>
    </location>
</feature>
<keyword evidence="2" id="KW-0479">Metal-binding</keyword>
<evidence type="ECO:0000256" key="6">
    <source>
        <dbReference type="ARBA" id="ARBA00023242"/>
    </source>
</evidence>
<organism evidence="10 11">
    <name type="scientific">Clunio marinus</name>
    <dbReference type="NCBI Taxonomy" id="568069"/>
    <lineage>
        <taxon>Eukaryota</taxon>
        <taxon>Metazoa</taxon>
        <taxon>Ecdysozoa</taxon>
        <taxon>Arthropoda</taxon>
        <taxon>Hexapoda</taxon>
        <taxon>Insecta</taxon>
        <taxon>Pterygota</taxon>
        <taxon>Neoptera</taxon>
        <taxon>Endopterygota</taxon>
        <taxon>Diptera</taxon>
        <taxon>Nematocera</taxon>
        <taxon>Chironomoidea</taxon>
        <taxon>Chironomidae</taxon>
        <taxon>Clunio</taxon>
    </lineage>
</organism>
<evidence type="ECO:0000256" key="4">
    <source>
        <dbReference type="ARBA" id="ARBA00022771"/>
    </source>
</evidence>
<dbReference type="InterPro" id="IPR036236">
    <property type="entry name" value="Znf_C2H2_sf"/>
</dbReference>
<feature type="domain" description="C2H2-type" evidence="9">
    <location>
        <begin position="144"/>
        <end position="173"/>
    </location>
</feature>
<keyword evidence="6" id="KW-0539">Nucleus</keyword>
<dbReference type="GO" id="GO:0008270">
    <property type="term" value="F:zinc ion binding"/>
    <property type="evidence" value="ECO:0007669"/>
    <property type="project" value="UniProtKB-KW"/>
</dbReference>
<keyword evidence="11" id="KW-1185">Reference proteome</keyword>
<feature type="region of interest" description="Disordered" evidence="8">
    <location>
        <begin position="82"/>
        <end position="111"/>
    </location>
</feature>
<evidence type="ECO:0000256" key="2">
    <source>
        <dbReference type="ARBA" id="ARBA00022723"/>
    </source>
</evidence>
<feature type="domain" description="C2H2-type" evidence="9">
    <location>
        <begin position="396"/>
        <end position="424"/>
    </location>
</feature>